<keyword evidence="1" id="KW-0175">Coiled coil</keyword>
<feature type="coiled-coil region" evidence="1">
    <location>
        <begin position="112"/>
        <end position="146"/>
    </location>
</feature>
<proteinExistence type="evidence at transcript level"/>
<keyword evidence="3" id="KW-0732">Signal</keyword>
<name>D3DMQ4_DROME</name>
<keyword evidence="2" id="KW-1133">Transmembrane helix</keyword>
<feature type="non-terminal residue" evidence="4">
    <location>
        <position position="1"/>
    </location>
</feature>
<dbReference type="EMBL" id="BT120220">
    <property type="protein sequence ID" value="ADB94035.1"/>
    <property type="molecule type" value="mRNA"/>
</dbReference>
<keyword evidence="2" id="KW-0472">Membrane</keyword>
<sequence>ALSWVEFSLFILKCISTTVISSKHNKNTRISSTESNTLEGPMWNVSSILEGLEHEQGVNADLRGKNVFNLCVTFLWIFLCIYVLSKLTQLVELFLCQRLLGQKQWYDVRTIKNEWEQTLQLYEDDKSQLDAQVRELREKNLSMERLMVDLRDYNIHLISENYMLSVIHEQKPRPAEPNIYITNSHFHLTRQMFLNDSQINLNVHDHGEKGASGEGKNVWLQYLRMRKCYMSPIADPNSIDPSSTTKQILPIVMSTEQLAELHDLVSFKLYANINLDCCIDRKEKSSNKYI</sequence>
<feature type="chain" id="PRO_5003042540" evidence="3">
    <location>
        <begin position="22"/>
        <end position="290"/>
    </location>
</feature>
<dbReference type="OrthoDB" id="7843724at2759"/>
<evidence type="ECO:0000313" key="4">
    <source>
        <dbReference type="EMBL" id="ADB94035.1"/>
    </source>
</evidence>
<evidence type="ECO:0000256" key="1">
    <source>
        <dbReference type="SAM" id="Coils"/>
    </source>
</evidence>
<keyword evidence="2" id="KW-0812">Transmembrane</keyword>
<protein>
    <submittedName>
        <fullName evidence="4">MIP16621p</fullName>
    </submittedName>
</protein>
<organism evidence="4">
    <name type="scientific">Drosophila melanogaster</name>
    <name type="common">Fruit fly</name>
    <dbReference type="NCBI Taxonomy" id="7227"/>
    <lineage>
        <taxon>Eukaryota</taxon>
        <taxon>Metazoa</taxon>
        <taxon>Ecdysozoa</taxon>
        <taxon>Arthropoda</taxon>
        <taxon>Hexapoda</taxon>
        <taxon>Insecta</taxon>
        <taxon>Pterygota</taxon>
        <taxon>Neoptera</taxon>
        <taxon>Endopterygota</taxon>
        <taxon>Diptera</taxon>
        <taxon>Brachycera</taxon>
        <taxon>Muscomorpha</taxon>
        <taxon>Ephydroidea</taxon>
        <taxon>Drosophilidae</taxon>
        <taxon>Drosophila</taxon>
        <taxon>Sophophora</taxon>
    </lineage>
</organism>
<dbReference type="AlphaFoldDB" id="D3DMQ4"/>
<evidence type="ECO:0000256" key="2">
    <source>
        <dbReference type="SAM" id="Phobius"/>
    </source>
</evidence>
<evidence type="ECO:0000256" key="3">
    <source>
        <dbReference type="SAM" id="SignalP"/>
    </source>
</evidence>
<accession>D3DMQ4</accession>
<dbReference type="VEuPathDB" id="VectorBase:FBgn0033063"/>
<gene>
    <name evidence="4" type="primary">CG14589-RA</name>
</gene>
<dbReference type="ExpressionAtlas" id="D3DMQ4">
    <property type="expression patterns" value="baseline and differential"/>
</dbReference>
<feature type="signal peptide" evidence="3">
    <location>
        <begin position="1"/>
        <end position="21"/>
    </location>
</feature>
<feature type="transmembrane region" description="Helical" evidence="2">
    <location>
        <begin position="67"/>
        <end position="85"/>
    </location>
</feature>
<reference evidence="4" key="1">
    <citation type="submission" date="2010-01" db="EMBL/GenBank/DDBJ databases">
        <authorList>
            <person name="Carlson J."/>
            <person name="Booth B."/>
            <person name="Frise E."/>
            <person name="Sandler J."/>
            <person name="Wan K."/>
            <person name="Yu C."/>
            <person name="Celniker S."/>
        </authorList>
    </citation>
    <scope>NUCLEOTIDE SEQUENCE</scope>
</reference>